<organism evidence="19 20">
    <name type="scientific">Neptunicoccus cionae</name>
    <dbReference type="NCBI Taxonomy" id="2035344"/>
    <lineage>
        <taxon>Bacteria</taxon>
        <taxon>Pseudomonadati</taxon>
        <taxon>Pseudomonadota</taxon>
        <taxon>Alphaproteobacteria</taxon>
        <taxon>Rhodobacterales</taxon>
        <taxon>Paracoccaceae</taxon>
        <taxon>Neptunicoccus</taxon>
    </lineage>
</organism>
<dbReference type="Gene3D" id="1.10.287.130">
    <property type="match status" value="1"/>
</dbReference>
<dbReference type="PRINTS" id="PR00344">
    <property type="entry name" value="BCTRLSENSOR"/>
</dbReference>
<dbReference type="SMART" id="SM00388">
    <property type="entry name" value="HisKA"/>
    <property type="match status" value="1"/>
</dbReference>
<dbReference type="PANTHER" id="PTHR43065">
    <property type="entry name" value="SENSOR HISTIDINE KINASE"/>
    <property type="match status" value="1"/>
</dbReference>
<dbReference type="SUPFAM" id="SSF55874">
    <property type="entry name" value="ATPase domain of HSP90 chaperone/DNA topoisomerase II/histidine kinase"/>
    <property type="match status" value="1"/>
</dbReference>
<evidence type="ECO:0000256" key="5">
    <source>
        <dbReference type="ARBA" id="ARBA00022519"/>
    </source>
</evidence>
<reference evidence="19" key="2">
    <citation type="submission" date="2020-09" db="EMBL/GenBank/DDBJ databases">
        <authorList>
            <person name="Sun Q."/>
            <person name="Zhou Y."/>
        </authorList>
    </citation>
    <scope>NUCLEOTIDE SEQUENCE</scope>
    <source>
        <strain evidence="19">CGMCC 1.15880</strain>
    </source>
</reference>
<dbReference type="AlphaFoldDB" id="A0A916QXU7"/>
<dbReference type="InterPro" id="IPR005467">
    <property type="entry name" value="His_kinase_dom"/>
</dbReference>
<proteinExistence type="predicted"/>
<comment type="catalytic activity">
    <reaction evidence="1">
        <text>ATP + protein L-histidine = ADP + protein N-phospho-L-histidine.</text>
        <dbReference type="EC" id="2.7.13.3"/>
    </reaction>
</comment>
<dbReference type="InterPro" id="IPR036097">
    <property type="entry name" value="HisK_dim/P_sf"/>
</dbReference>
<comment type="caution">
    <text evidence="19">The sequence shown here is derived from an EMBL/GenBank/DDBJ whole genome shotgun (WGS) entry which is preliminary data.</text>
</comment>
<dbReference type="Proteomes" id="UP000628017">
    <property type="component" value="Unassembled WGS sequence"/>
</dbReference>
<evidence type="ECO:0000256" key="11">
    <source>
        <dbReference type="ARBA" id="ARBA00022840"/>
    </source>
</evidence>
<dbReference type="PIRSF" id="PIRSF036431">
    <property type="entry name" value="STHK_DctB"/>
    <property type="match status" value="1"/>
</dbReference>
<feature type="transmembrane region" description="Helical" evidence="17">
    <location>
        <begin position="287"/>
        <end position="306"/>
    </location>
</feature>
<gene>
    <name evidence="19" type="ORF">GCM10011498_16640</name>
</gene>
<dbReference type="InterPro" id="IPR003594">
    <property type="entry name" value="HATPase_dom"/>
</dbReference>
<dbReference type="InterPro" id="IPR004358">
    <property type="entry name" value="Sig_transdc_His_kin-like_C"/>
</dbReference>
<dbReference type="InterPro" id="IPR003661">
    <property type="entry name" value="HisK_dim/P_dom"/>
</dbReference>
<evidence type="ECO:0000313" key="19">
    <source>
        <dbReference type="EMBL" id="GGA16766.1"/>
    </source>
</evidence>
<evidence type="ECO:0000256" key="1">
    <source>
        <dbReference type="ARBA" id="ARBA00000085"/>
    </source>
</evidence>
<keyword evidence="5" id="KW-0997">Cell inner membrane</keyword>
<dbReference type="PANTHER" id="PTHR43065:SF46">
    <property type="entry name" value="C4-DICARBOXYLATE TRANSPORT SENSOR PROTEIN DCTB"/>
    <property type="match status" value="1"/>
</dbReference>
<dbReference type="SMART" id="SM00387">
    <property type="entry name" value="HATPase_c"/>
    <property type="match status" value="1"/>
</dbReference>
<comment type="function">
    <text evidence="15">Member of the two-component regulatory system DctB/DctD involved in the transport of C4-dicarboxylates. DctB functions as a membrane-associated protein kinase that phosphorylates DctD in response to environmental signals.</text>
</comment>
<keyword evidence="4" id="KW-1003">Cell membrane</keyword>
<keyword evidence="6" id="KW-0597">Phosphoprotein</keyword>
<dbReference type="Pfam" id="PF00512">
    <property type="entry name" value="HisKA"/>
    <property type="match status" value="1"/>
</dbReference>
<dbReference type="FunFam" id="1.10.287.130:FF:000049">
    <property type="entry name" value="C4-dicarboxylate transport sensor protein DctB"/>
    <property type="match status" value="1"/>
</dbReference>
<evidence type="ECO:0000256" key="10">
    <source>
        <dbReference type="ARBA" id="ARBA00022777"/>
    </source>
</evidence>
<keyword evidence="20" id="KW-1185">Reference proteome</keyword>
<dbReference type="InterPro" id="IPR029151">
    <property type="entry name" value="Sensor-like_sf"/>
</dbReference>
<evidence type="ECO:0000256" key="16">
    <source>
        <dbReference type="ARBA" id="ARBA00073143"/>
    </source>
</evidence>
<evidence type="ECO:0000256" key="13">
    <source>
        <dbReference type="ARBA" id="ARBA00023012"/>
    </source>
</evidence>
<dbReference type="SUPFAM" id="SSF47384">
    <property type="entry name" value="Homodimeric domain of signal transducing histidine kinase"/>
    <property type="match status" value="1"/>
</dbReference>
<accession>A0A916QXU7</accession>
<dbReference type="SUPFAM" id="SSF103190">
    <property type="entry name" value="Sensory domain-like"/>
    <property type="match status" value="1"/>
</dbReference>
<evidence type="ECO:0000313" key="20">
    <source>
        <dbReference type="Proteomes" id="UP000628017"/>
    </source>
</evidence>
<evidence type="ECO:0000256" key="9">
    <source>
        <dbReference type="ARBA" id="ARBA00022741"/>
    </source>
</evidence>
<reference evidence="19" key="1">
    <citation type="journal article" date="2014" name="Int. J. Syst. Evol. Microbiol.">
        <title>Complete genome sequence of Corynebacterium casei LMG S-19264T (=DSM 44701T), isolated from a smear-ripened cheese.</title>
        <authorList>
            <consortium name="US DOE Joint Genome Institute (JGI-PGF)"/>
            <person name="Walter F."/>
            <person name="Albersmeier A."/>
            <person name="Kalinowski J."/>
            <person name="Ruckert C."/>
        </authorList>
    </citation>
    <scope>NUCLEOTIDE SEQUENCE</scope>
    <source>
        <strain evidence="19">CGMCC 1.15880</strain>
    </source>
</reference>
<feature type="domain" description="Histidine kinase" evidence="18">
    <location>
        <begin position="360"/>
        <end position="575"/>
    </location>
</feature>
<evidence type="ECO:0000256" key="2">
    <source>
        <dbReference type="ARBA" id="ARBA00004429"/>
    </source>
</evidence>
<keyword evidence="7" id="KW-0808">Transferase</keyword>
<keyword evidence="9" id="KW-0547">Nucleotide-binding</keyword>
<dbReference type="GO" id="GO:0005524">
    <property type="term" value="F:ATP binding"/>
    <property type="evidence" value="ECO:0007669"/>
    <property type="project" value="UniProtKB-KW"/>
</dbReference>
<evidence type="ECO:0000259" key="18">
    <source>
        <dbReference type="PROSITE" id="PS50109"/>
    </source>
</evidence>
<evidence type="ECO:0000256" key="15">
    <source>
        <dbReference type="ARBA" id="ARBA00059004"/>
    </source>
</evidence>
<evidence type="ECO:0000256" key="4">
    <source>
        <dbReference type="ARBA" id="ARBA00022475"/>
    </source>
</evidence>
<evidence type="ECO:0000256" key="6">
    <source>
        <dbReference type="ARBA" id="ARBA00022553"/>
    </source>
</evidence>
<sequence>MRRLFPVLAFCVVAVLVAAGVFTLAYRANLNQLSRTGAVQLDQASDRVLAQLARFQQLPNLLARHPVVVGVLTGETDPARAHDFLETTALTVGAEEILVLDQAGRVLAASDLEENGARVGDDLGQTAHVRRALTGGLGVDHAFEPKDGGRDFFFARGIINGTAPPSGVVVVRADVEQLEFEWEVDETVVAFLDAYNVVFLSNRVELVLRRDGQGEFPPSAARIYPRSVVHPFYDYKENNWFGHRLQRFGTTGVMPEQAMVLSEFLPRLDLTTRVYLNVKDAAQNARVLGYLALAIMGLIGAGLIALGQRRRRLAERLVVEAAANARLEARVEERTAQLRQAQDQLVQAGKLTALGQMSAGISHEVNQPLAAIRNFAANGIKLIERDRVPEAQDNLDQITVQVDRINRIIKNLRGFARNESEPVEPVDLVAVVQDALRLAERRLRDEGITVALDLPEHPVMVSGGPVRLQQVIVNLMGNAMDAMRDQPKKHLSLKIDPDDGSDRVRLKVADSGTGLKEPDRVFEPFYTTKDVGASKGLGLGLSISYGIVGTFGGELSCRNRPEGGAEFCVELKKAEGAG</sequence>
<dbReference type="CDD" id="cd00082">
    <property type="entry name" value="HisKA"/>
    <property type="match status" value="1"/>
</dbReference>
<keyword evidence="10 19" id="KW-0418">Kinase</keyword>
<evidence type="ECO:0000256" key="8">
    <source>
        <dbReference type="ARBA" id="ARBA00022692"/>
    </source>
</evidence>
<dbReference type="Gene3D" id="3.30.565.10">
    <property type="entry name" value="Histidine kinase-like ATPase, C-terminal domain"/>
    <property type="match status" value="1"/>
</dbReference>
<evidence type="ECO:0000256" key="12">
    <source>
        <dbReference type="ARBA" id="ARBA00022989"/>
    </source>
</evidence>
<dbReference type="Gene3D" id="3.30.450.20">
    <property type="entry name" value="PAS domain"/>
    <property type="match status" value="1"/>
</dbReference>
<dbReference type="GO" id="GO:0005886">
    <property type="term" value="C:plasma membrane"/>
    <property type="evidence" value="ECO:0007669"/>
    <property type="project" value="UniProtKB-SubCell"/>
</dbReference>
<dbReference type="EMBL" id="BMKA01000002">
    <property type="protein sequence ID" value="GGA16766.1"/>
    <property type="molecule type" value="Genomic_DNA"/>
</dbReference>
<keyword evidence="11" id="KW-0067">ATP-binding</keyword>
<dbReference type="InterPro" id="IPR036890">
    <property type="entry name" value="HATPase_C_sf"/>
</dbReference>
<dbReference type="InterPro" id="IPR017055">
    <property type="entry name" value="Sig_transdc_His_kinase_DctB"/>
</dbReference>
<evidence type="ECO:0000256" key="7">
    <source>
        <dbReference type="ARBA" id="ARBA00022679"/>
    </source>
</evidence>
<evidence type="ECO:0000256" key="3">
    <source>
        <dbReference type="ARBA" id="ARBA00012438"/>
    </source>
</evidence>
<keyword evidence="13" id="KW-0902">Two-component regulatory system</keyword>
<name>A0A916QXU7_9RHOB</name>
<dbReference type="EC" id="2.7.13.3" evidence="3"/>
<keyword evidence="8 17" id="KW-0812">Transmembrane</keyword>
<dbReference type="RefSeq" id="WP_188673264.1">
    <property type="nucleotide sequence ID" value="NZ_BMKA01000002.1"/>
</dbReference>
<comment type="subcellular location">
    <subcellularLocation>
        <location evidence="2">Cell inner membrane</location>
        <topology evidence="2">Multi-pass membrane protein</topology>
    </subcellularLocation>
</comment>
<keyword evidence="12 17" id="KW-1133">Transmembrane helix</keyword>
<dbReference type="Pfam" id="PF02518">
    <property type="entry name" value="HATPase_c"/>
    <property type="match status" value="1"/>
</dbReference>
<evidence type="ECO:0000256" key="14">
    <source>
        <dbReference type="ARBA" id="ARBA00023136"/>
    </source>
</evidence>
<evidence type="ECO:0000256" key="17">
    <source>
        <dbReference type="SAM" id="Phobius"/>
    </source>
</evidence>
<keyword evidence="14 17" id="KW-0472">Membrane</keyword>
<dbReference type="GO" id="GO:0000155">
    <property type="term" value="F:phosphorelay sensor kinase activity"/>
    <property type="evidence" value="ECO:0007669"/>
    <property type="project" value="InterPro"/>
</dbReference>
<dbReference type="PROSITE" id="PS50109">
    <property type="entry name" value="HIS_KIN"/>
    <property type="match status" value="1"/>
</dbReference>
<protein>
    <recommendedName>
        <fullName evidence="16">C4-dicarboxylate transport sensor protein DctB</fullName>
        <ecNumber evidence="3">2.7.13.3</ecNumber>
    </recommendedName>
</protein>